<comment type="caution">
    <text evidence="1">The sequence shown here is derived from an EMBL/GenBank/DDBJ whole genome shotgun (WGS) entry which is preliminary data.</text>
</comment>
<gene>
    <name evidence="1" type="ORF">CCACVL1_14269</name>
</gene>
<dbReference type="EMBL" id="AWWV01010540">
    <property type="protein sequence ID" value="OMO78601.1"/>
    <property type="molecule type" value="Genomic_DNA"/>
</dbReference>
<sequence>MKDVVKTEMLSKAWKGIWKTVTSLEFKLGEDEVNSFLPFKGFMRQILNAYDKGKPIFKLCVQFDYFNAIRNEGKEEVVAYFDSCLQFATDHKAQEVHVILHVNEPDSEMD</sequence>
<reference evidence="1 2" key="1">
    <citation type="submission" date="2013-09" db="EMBL/GenBank/DDBJ databases">
        <title>Corchorus capsularis genome sequencing.</title>
        <authorList>
            <person name="Alam M."/>
            <person name="Haque M.S."/>
            <person name="Islam M.S."/>
            <person name="Emdad E.M."/>
            <person name="Islam M.M."/>
            <person name="Ahmed B."/>
            <person name="Halim A."/>
            <person name="Hossen Q.M.M."/>
            <person name="Hossain M.Z."/>
            <person name="Ahmed R."/>
            <person name="Khan M.M."/>
            <person name="Islam R."/>
            <person name="Rashid M.M."/>
            <person name="Khan S.A."/>
            <person name="Rahman M.S."/>
            <person name="Alam M."/>
        </authorList>
    </citation>
    <scope>NUCLEOTIDE SEQUENCE [LARGE SCALE GENOMIC DNA]</scope>
    <source>
        <strain evidence="2">cv. CVL-1</strain>
        <tissue evidence="1">Whole seedling</tissue>
    </source>
</reference>
<evidence type="ECO:0000313" key="2">
    <source>
        <dbReference type="Proteomes" id="UP000188268"/>
    </source>
</evidence>
<dbReference type="Proteomes" id="UP000188268">
    <property type="component" value="Unassembled WGS sequence"/>
</dbReference>
<organism evidence="1 2">
    <name type="scientific">Corchorus capsularis</name>
    <name type="common">Jute</name>
    <dbReference type="NCBI Taxonomy" id="210143"/>
    <lineage>
        <taxon>Eukaryota</taxon>
        <taxon>Viridiplantae</taxon>
        <taxon>Streptophyta</taxon>
        <taxon>Embryophyta</taxon>
        <taxon>Tracheophyta</taxon>
        <taxon>Spermatophyta</taxon>
        <taxon>Magnoliopsida</taxon>
        <taxon>eudicotyledons</taxon>
        <taxon>Gunneridae</taxon>
        <taxon>Pentapetalae</taxon>
        <taxon>rosids</taxon>
        <taxon>malvids</taxon>
        <taxon>Malvales</taxon>
        <taxon>Malvaceae</taxon>
        <taxon>Grewioideae</taxon>
        <taxon>Apeibeae</taxon>
        <taxon>Corchorus</taxon>
    </lineage>
</organism>
<dbReference type="AlphaFoldDB" id="A0A1R3I7X4"/>
<dbReference type="Gramene" id="OMO78601">
    <property type="protein sequence ID" value="OMO78601"/>
    <property type="gene ID" value="CCACVL1_14269"/>
</dbReference>
<keyword evidence="2" id="KW-1185">Reference proteome</keyword>
<name>A0A1R3I7X4_COCAP</name>
<accession>A0A1R3I7X4</accession>
<proteinExistence type="predicted"/>
<evidence type="ECO:0000313" key="1">
    <source>
        <dbReference type="EMBL" id="OMO78601.1"/>
    </source>
</evidence>
<protein>
    <submittedName>
        <fullName evidence="1">Uncharacterized protein</fullName>
    </submittedName>
</protein>